<gene>
    <name evidence="1" type="ORF">DL1_09110</name>
</gene>
<accession>A0A074TAP0</accession>
<comment type="caution">
    <text evidence="1">The sequence shown here is derived from an EMBL/GenBank/DDBJ whole genome shotgun (WGS) entry which is preliminary data.</text>
</comment>
<dbReference type="RefSeq" id="WP_038068152.1">
    <property type="nucleotide sequence ID" value="NZ_FOVB01000007.1"/>
</dbReference>
<name>A0A074TAP0_9RHOB</name>
<organism evidence="1 2">
    <name type="scientific">Thioclava dalianensis</name>
    <dbReference type="NCBI Taxonomy" id="1185766"/>
    <lineage>
        <taxon>Bacteria</taxon>
        <taxon>Pseudomonadati</taxon>
        <taxon>Pseudomonadota</taxon>
        <taxon>Alphaproteobacteria</taxon>
        <taxon>Rhodobacterales</taxon>
        <taxon>Paracoccaceae</taxon>
        <taxon>Thioclava</taxon>
    </lineage>
</organism>
<dbReference type="OrthoDB" id="7992362at2"/>
<proteinExistence type="predicted"/>
<dbReference type="InterPro" id="IPR005331">
    <property type="entry name" value="Sulfotransferase"/>
</dbReference>
<dbReference type="STRING" id="1185766.SAMN05216224_107153"/>
<protein>
    <recommendedName>
        <fullName evidence="3">Sulfotransferase family protein</fullName>
    </recommendedName>
</protein>
<dbReference type="Gene3D" id="3.40.50.300">
    <property type="entry name" value="P-loop containing nucleotide triphosphate hydrolases"/>
    <property type="match status" value="1"/>
</dbReference>
<dbReference type="SUPFAM" id="SSF52540">
    <property type="entry name" value="P-loop containing nucleoside triphosphate hydrolases"/>
    <property type="match status" value="1"/>
</dbReference>
<dbReference type="EMBL" id="JHEH01000025">
    <property type="protein sequence ID" value="KEP68734.1"/>
    <property type="molecule type" value="Genomic_DNA"/>
</dbReference>
<dbReference type="AlphaFoldDB" id="A0A074TAP0"/>
<dbReference type="eggNOG" id="ENOG50329MN">
    <property type="taxonomic scope" value="Bacteria"/>
</dbReference>
<dbReference type="InterPro" id="IPR027417">
    <property type="entry name" value="P-loop_NTPase"/>
</dbReference>
<sequence>MGWVDHAKRVHLRLAEASTPTRFVFHHVPKCGGTSVGRALRKRYLLSQATVKPEASFGAFALYTGRQDHAAMLVDVAALREQIMLYHMCDGVRGLSLHVPFSEPAHARFAQHYRFITILRDPVARFVSHFRWSHGRSADHAAISEDLVAFLETDRARRLGASYVEYFAGAPMARELGDPALIARAIANLNTKFDVVGRLDDLGGFIAQIQKVLGVRLRVGHENKARARAGCAILSPELEAQVRAICAPDIAVWESCFGRGAHDD</sequence>
<reference evidence="1 2" key="1">
    <citation type="submission" date="2014-03" db="EMBL/GenBank/DDBJ databases">
        <title>The draft genome sequence of Thioclava dalianensis DLFJ1-1.</title>
        <authorList>
            <person name="Lai Q."/>
            <person name="Shao Z."/>
        </authorList>
    </citation>
    <scope>NUCLEOTIDE SEQUENCE [LARGE SCALE GENOMIC DNA]</scope>
    <source>
        <strain evidence="1 2">DLFJ1-1</strain>
    </source>
</reference>
<keyword evidence="2" id="KW-1185">Reference proteome</keyword>
<dbReference type="Pfam" id="PF03567">
    <property type="entry name" value="Sulfotransfer_2"/>
    <property type="match status" value="1"/>
</dbReference>
<dbReference type="Proteomes" id="UP000027725">
    <property type="component" value="Unassembled WGS sequence"/>
</dbReference>
<evidence type="ECO:0000313" key="2">
    <source>
        <dbReference type="Proteomes" id="UP000027725"/>
    </source>
</evidence>
<evidence type="ECO:0008006" key="3">
    <source>
        <dbReference type="Google" id="ProtNLM"/>
    </source>
</evidence>
<dbReference type="GO" id="GO:0008146">
    <property type="term" value="F:sulfotransferase activity"/>
    <property type="evidence" value="ECO:0007669"/>
    <property type="project" value="InterPro"/>
</dbReference>
<dbReference type="GO" id="GO:0016020">
    <property type="term" value="C:membrane"/>
    <property type="evidence" value="ECO:0007669"/>
    <property type="project" value="InterPro"/>
</dbReference>
<evidence type="ECO:0000313" key="1">
    <source>
        <dbReference type="EMBL" id="KEP68734.1"/>
    </source>
</evidence>